<evidence type="ECO:0000256" key="3">
    <source>
        <dbReference type="SAM" id="SignalP"/>
    </source>
</evidence>
<keyword evidence="3" id="KW-0732">Signal</keyword>
<organism evidence="4 5">
    <name type="scientific">Erythranthe guttata</name>
    <name type="common">Yellow monkey flower</name>
    <name type="synonym">Mimulus guttatus</name>
    <dbReference type="NCBI Taxonomy" id="4155"/>
    <lineage>
        <taxon>Eukaryota</taxon>
        <taxon>Viridiplantae</taxon>
        <taxon>Streptophyta</taxon>
        <taxon>Embryophyta</taxon>
        <taxon>Tracheophyta</taxon>
        <taxon>Spermatophyta</taxon>
        <taxon>Magnoliopsida</taxon>
        <taxon>eudicotyledons</taxon>
        <taxon>Gunneridae</taxon>
        <taxon>Pentapetalae</taxon>
        <taxon>asterids</taxon>
        <taxon>lamiids</taxon>
        <taxon>Lamiales</taxon>
        <taxon>Phrymaceae</taxon>
        <taxon>Erythranthe</taxon>
    </lineage>
</organism>
<keyword evidence="2" id="KW-0812">Transmembrane</keyword>
<keyword evidence="2" id="KW-1133">Transmembrane helix</keyword>
<feature type="chain" id="PRO_5001505257" description="Malectin-like domain-containing protein" evidence="3">
    <location>
        <begin position="26"/>
        <end position="323"/>
    </location>
</feature>
<protein>
    <recommendedName>
        <fullName evidence="6">Malectin-like domain-containing protein</fullName>
    </recommendedName>
</protein>
<dbReference type="Pfam" id="PF06697">
    <property type="entry name" value="DUF1191"/>
    <property type="match status" value="1"/>
</dbReference>
<evidence type="ECO:0008006" key="6">
    <source>
        <dbReference type="Google" id="ProtNLM"/>
    </source>
</evidence>
<feature type="signal peptide" evidence="3">
    <location>
        <begin position="1"/>
        <end position="25"/>
    </location>
</feature>
<feature type="compositionally biased region" description="Pro residues" evidence="1">
    <location>
        <begin position="221"/>
        <end position="240"/>
    </location>
</feature>
<keyword evidence="2" id="KW-0472">Membrane</keyword>
<evidence type="ECO:0000256" key="2">
    <source>
        <dbReference type="SAM" id="Phobius"/>
    </source>
</evidence>
<gene>
    <name evidence="4" type="ORF">MIMGU_mgv1a021162mg</name>
</gene>
<feature type="region of interest" description="Disordered" evidence="1">
    <location>
        <begin position="221"/>
        <end position="246"/>
    </location>
</feature>
<keyword evidence="5" id="KW-1185">Reference proteome</keyword>
<dbReference type="Proteomes" id="UP000030748">
    <property type="component" value="Unassembled WGS sequence"/>
</dbReference>
<evidence type="ECO:0000313" key="4">
    <source>
        <dbReference type="EMBL" id="EYU42057.1"/>
    </source>
</evidence>
<dbReference type="AlphaFoldDB" id="A0A022RNJ7"/>
<feature type="transmembrane region" description="Helical" evidence="2">
    <location>
        <begin position="249"/>
        <end position="272"/>
    </location>
</feature>
<sequence>MGLPGSLRMLLLSVWFFCSLTVLESLELSTSSTSDARELDALLQDHAYQAFARPRTGVVYQGVVPSNLTGIQVSAMRLRSGSLKTRGVSMYQEFVIPVGVVEQPYVERLVLVYQNLGNWSMTYYPPLQGYMYLAPVLGLLAYDASDLMAKNLPELDIQASGEPISIKFSSITRVPDGLVAKCVSFDLNGSVNLSNALAGNICTTFKQGHFSIVAESIAPSSPPIPMAPPRSPPPPPPPPPNDEKNKSKVWKIVGSVVGGIALLVVLGGLVVWGRKYKQRKEMNQMERAADVGEALHMTTVGTTKAPAATGTRTQPALETEYMP</sequence>
<accession>A0A022RNJ7</accession>
<feature type="region of interest" description="Disordered" evidence="1">
    <location>
        <begin position="300"/>
        <end position="323"/>
    </location>
</feature>
<dbReference type="PANTHER" id="PTHR33512">
    <property type="entry name" value="PROTEIN, PUTATIVE (DUF1191)-RELATED"/>
    <property type="match status" value="1"/>
</dbReference>
<name>A0A022RNJ7_ERYGU</name>
<proteinExistence type="predicted"/>
<dbReference type="InterPro" id="IPR010605">
    <property type="entry name" value="DUF1191"/>
</dbReference>
<dbReference type="EMBL" id="KI630319">
    <property type="protein sequence ID" value="EYU42057.1"/>
    <property type="molecule type" value="Genomic_DNA"/>
</dbReference>
<dbReference type="PANTHER" id="PTHR33512:SF14">
    <property type="entry name" value="EXPRESSED PROTEIN"/>
    <property type="match status" value="1"/>
</dbReference>
<evidence type="ECO:0000256" key="1">
    <source>
        <dbReference type="SAM" id="MobiDB-lite"/>
    </source>
</evidence>
<reference evidence="4 5" key="1">
    <citation type="journal article" date="2013" name="Proc. Natl. Acad. Sci. U.S.A.">
        <title>Fine-scale variation in meiotic recombination in Mimulus inferred from population shotgun sequencing.</title>
        <authorList>
            <person name="Hellsten U."/>
            <person name="Wright K.M."/>
            <person name="Jenkins J."/>
            <person name="Shu S."/>
            <person name="Yuan Y."/>
            <person name="Wessler S.R."/>
            <person name="Schmutz J."/>
            <person name="Willis J.H."/>
            <person name="Rokhsar D.S."/>
        </authorList>
    </citation>
    <scope>NUCLEOTIDE SEQUENCE [LARGE SCALE GENOMIC DNA]</scope>
    <source>
        <strain evidence="5">cv. DUN x IM62</strain>
    </source>
</reference>
<dbReference type="STRING" id="4155.A0A022RNJ7"/>
<dbReference type="eggNOG" id="ENOG502QSPM">
    <property type="taxonomic scope" value="Eukaryota"/>
</dbReference>
<evidence type="ECO:0000313" key="5">
    <source>
        <dbReference type="Proteomes" id="UP000030748"/>
    </source>
</evidence>